<dbReference type="EMBL" id="WSFT01000053">
    <property type="protein sequence ID" value="MBS4539997.1"/>
    <property type="molecule type" value="Genomic_DNA"/>
</dbReference>
<dbReference type="InterPro" id="IPR054688">
    <property type="entry name" value="CD1247_N"/>
</dbReference>
<accession>A0A942V2M2</accession>
<dbReference type="AlphaFoldDB" id="A0A942V2M2"/>
<dbReference type="Proteomes" id="UP000724672">
    <property type="component" value="Unassembled WGS sequence"/>
</dbReference>
<organism evidence="1 2">
    <name type="scientific">Anaeromonas frigoriresistens</name>
    <dbReference type="NCBI Taxonomy" id="2683708"/>
    <lineage>
        <taxon>Bacteria</taxon>
        <taxon>Bacillati</taxon>
        <taxon>Bacillota</taxon>
        <taxon>Tissierellia</taxon>
        <taxon>Tissierellales</taxon>
        <taxon>Thermohalobacteraceae</taxon>
        <taxon>Anaeromonas</taxon>
    </lineage>
</organism>
<name>A0A942V2M2_9FIRM</name>
<dbReference type="RefSeq" id="WP_203367895.1">
    <property type="nucleotide sequence ID" value="NZ_WSFT01000053.1"/>
</dbReference>
<evidence type="ECO:0000313" key="1">
    <source>
        <dbReference type="EMBL" id="MBS4539997.1"/>
    </source>
</evidence>
<dbReference type="NCBIfam" id="NF045650">
    <property type="entry name" value="CD1247_Nterm"/>
    <property type="match status" value="1"/>
</dbReference>
<comment type="caution">
    <text evidence="1">The sequence shown here is derived from an EMBL/GenBank/DDBJ whole genome shotgun (WGS) entry which is preliminary data.</text>
</comment>
<gene>
    <name evidence="1" type="ORF">GOQ27_16085</name>
</gene>
<keyword evidence="2" id="KW-1185">Reference proteome</keyword>
<evidence type="ECO:0000313" key="2">
    <source>
        <dbReference type="Proteomes" id="UP000724672"/>
    </source>
</evidence>
<proteinExistence type="predicted"/>
<reference evidence="1" key="1">
    <citation type="submission" date="2019-12" db="EMBL/GenBank/DDBJ databases">
        <title>Clostridiaceae gen. nov. sp. nov., isolated from sediment in Xinjiang, China.</title>
        <authorList>
            <person name="Zhang R."/>
        </authorList>
    </citation>
    <scope>NUCLEOTIDE SEQUENCE</scope>
    <source>
        <strain evidence="1">D2Q-11</strain>
    </source>
</reference>
<sequence length="99" mass="11613">MDYLYEKISYLKGLADGLGIDESSKEGKLLLNIVDVLDDFAGAIEDLVVEQEEIGEYVDYIDEDLADVEEDIYGEFDEFDEFDEDYEDEYYDEEEYIEE</sequence>
<protein>
    <submittedName>
        <fullName evidence="1">Uncharacterized protein</fullName>
    </submittedName>
</protein>